<dbReference type="PANTHER" id="PTHR43802">
    <property type="entry name" value="ENOYL-COA HYDRATASE"/>
    <property type="match status" value="1"/>
</dbReference>
<reference evidence="2" key="1">
    <citation type="journal article" date="2014" name="Front. Microbiol.">
        <title>High frequency of phylogenetically diverse reductive dehalogenase-homologous genes in deep subseafloor sedimentary metagenomes.</title>
        <authorList>
            <person name="Kawai M."/>
            <person name="Futagami T."/>
            <person name="Toyoda A."/>
            <person name="Takaki Y."/>
            <person name="Nishi S."/>
            <person name="Hori S."/>
            <person name="Arai W."/>
            <person name="Tsubouchi T."/>
            <person name="Morono Y."/>
            <person name="Uchiyama I."/>
            <person name="Ito T."/>
            <person name="Fujiyama A."/>
            <person name="Inagaki F."/>
            <person name="Takami H."/>
        </authorList>
    </citation>
    <scope>NUCLEOTIDE SEQUENCE</scope>
    <source>
        <strain evidence="2">Expedition CK06-06</strain>
    </source>
</reference>
<comment type="caution">
    <text evidence="2">The sequence shown here is derived from an EMBL/GenBank/DDBJ whole genome shotgun (WGS) entry which is preliminary data.</text>
</comment>
<dbReference type="InterPro" id="IPR029045">
    <property type="entry name" value="ClpP/crotonase-like_dom_sf"/>
</dbReference>
<dbReference type="Gene3D" id="3.90.226.10">
    <property type="entry name" value="2-enoyl-CoA Hydratase, Chain A, domain 1"/>
    <property type="match status" value="1"/>
</dbReference>
<comment type="similarity">
    <text evidence="1">Belongs to the enoyl-CoA hydratase/isomerase family.</text>
</comment>
<evidence type="ECO:0000256" key="1">
    <source>
        <dbReference type="ARBA" id="ARBA00005254"/>
    </source>
</evidence>
<proteinExistence type="inferred from homology"/>
<gene>
    <name evidence="2" type="ORF">S06H3_37545</name>
</gene>
<dbReference type="Pfam" id="PF00378">
    <property type="entry name" value="ECH_1"/>
    <property type="match status" value="1"/>
</dbReference>
<name>X1LZ52_9ZZZZ</name>
<organism evidence="2">
    <name type="scientific">marine sediment metagenome</name>
    <dbReference type="NCBI Taxonomy" id="412755"/>
    <lineage>
        <taxon>unclassified sequences</taxon>
        <taxon>metagenomes</taxon>
        <taxon>ecological metagenomes</taxon>
    </lineage>
</organism>
<evidence type="ECO:0000313" key="2">
    <source>
        <dbReference type="EMBL" id="GAI24373.1"/>
    </source>
</evidence>
<accession>X1LZ52</accession>
<protein>
    <recommendedName>
        <fullName evidence="3">Enoyl-CoA hydratase</fullName>
    </recommendedName>
</protein>
<dbReference type="SUPFAM" id="SSF52096">
    <property type="entry name" value="ClpP/crotonase"/>
    <property type="match status" value="1"/>
</dbReference>
<evidence type="ECO:0008006" key="3">
    <source>
        <dbReference type="Google" id="ProtNLM"/>
    </source>
</evidence>
<dbReference type="AlphaFoldDB" id="X1LZ52"/>
<dbReference type="CDD" id="cd06558">
    <property type="entry name" value="crotonase-like"/>
    <property type="match status" value="1"/>
</dbReference>
<sequence>MSNFEVIIYEKKNDIGYVTLNRPQALNAYNLQMRDELYQVLGAIKDDPGVKVAIFKGAGERAFCGGADLTEFLTAPSPVIARQVRWERDVWGLFLGITK</sequence>
<feature type="non-terminal residue" evidence="2">
    <location>
        <position position="99"/>
    </location>
</feature>
<dbReference type="EMBL" id="BARV01022817">
    <property type="protein sequence ID" value="GAI24373.1"/>
    <property type="molecule type" value="Genomic_DNA"/>
</dbReference>
<dbReference type="InterPro" id="IPR001753">
    <property type="entry name" value="Enoyl-CoA_hydra/iso"/>
</dbReference>
<dbReference type="PANTHER" id="PTHR43802:SF1">
    <property type="entry name" value="IP11341P-RELATED"/>
    <property type="match status" value="1"/>
</dbReference>